<protein>
    <submittedName>
        <fullName evidence="4">Fumarylacetoacetate hydrolase family protein</fullName>
    </submittedName>
</protein>
<dbReference type="EMBL" id="JAGYPF010000002">
    <property type="protein sequence ID" value="MBS4212881.1"/>
    <property type="molecule type" value="Genomic_DNA"/>
</dbReference>
<keyword evidence="5" id="KW-1185">Reference proteome</keyword>
<dbReference type="Proteomes" id="UP000679749">
    <property type="component" value="Unassembled WGS sequence"/>
</dbReference>
<accession>A0A942YWN7</accession>
<feature type="domain" description="Fumarylacetoacetase-like C-terminal" evidence="3">
    <location>
        <begin position="71"/>
        <end position="275"/>
    </location>
</feature>
<keyword evidence="2" id="KW-0479">Metal-binding</keyword>
<dbReference type="GO" id="GO:0046872">
    <property type="term" value="F:metal ion binding"/>
    <property type="evidence" value="ECO:0007669"/>
    <property type="project" value="UniProtKB-KW"/>
</dbReference>
<dbReference type="InterPro" id="IPR011234">
    <property type="entry name" value="Fumarylacetoacetase-like_C"/>
</dbReference>
<dbReference type="InterPro" id="IPR051121">
    <property type="entry name" value="FAH"/>
</dbReference>
<reference evidence="4" key="1">
    <citation type="submission" date="2021-05" db="EMBL/GenBank/DDBJ databases">
        <title>Novel Bacillus species.</title>
        <authorList>
            <person name="Liu G."/>
        </authorList>
    </citation>
    <scope>NUCLEOTIDE SEQUENCE</scope>
    <source>
        <strain evidence="4">FJAT-49825</strain>
    </source>
</reference>
<dbReference type="GO" id="GO:0016853">
    <property type="term" value="F:isomerase activity"/>
    <property type="evidence" value="ECO:0007669"/>
    <property type="project" value="UniProtKB-ARBA"/>
</dbReference>
<dbReference type="AlphaFoldDB" id="A0A942YWN7"/>
<dbReference type="PANTHER" id="PTHR42796:SF4">
    <property type="entry name" value="FUMARYLACETOACETATE HYDROLASE DOMAIN-CONTAINING PROTEIN 2A"/>
    <property type="match status" value="1"/>
</dbReference>
<dbReference type="RefSeq" id="WP_213117403.1">
    <property type="nucleotide sequence ID" value="NZ_JAGYPF010000002.1"/>
</dbReference>
<comment type="caution">
    <text evidence="4">The sequence shown here is derived from an EMBL/GenBank/DDBJ whole genome shotgun (WGS) entry which is preliminary data.</text>
</comment>
<keyword evidence="4" id="KW-0378">Hydrolase</keyword>
<comment type="similarity">
    <text evidence="1">Belongs to the FAH family.</text>
</comment>
<evidence type="ECO:0000313" key="5">
    <source>
        <dbReference type="Proteomes" id="UP000679749"/>
    </source>
</evidence>
<evidence type="ECO:0000256" key="1">
    <source>
        <dbReference type="ARBA" id="ARBA00010211"/>
    </source>
</evidence>
<gene>
    <name evidence="4" type="ORF">KHA99_10535</name>
</gene>
<dbReference type="PANTHER" id="PTHR42796">
    <property type="entry name" value="FUMARYLACETOACETATE HYDROLASE DOMAIN-CONTAINING PROTEIN 2A-RELATED"/>
    <property type="match status" value="1"/>
</dbReference>
<dbReference type="SUPFAM" id="SSF56529">
    <property type="entry name" value="FAH"/>
    <property type="match status" value="1"/>
</dbReference>
<dbReference type="GO" id="GO:0019752">
    <property type="term" value="P:carboxylic acid metabolic process"/>
    <property type="evidence" value="ECO:0007669"/>
    <property type="project" value="UniProtKB-ARBA"/>
</dbReference>
<evidence type="ECO:0000259" key="3">
    <source>
        <dbReference type="Pfam" id="PF01557"/>
    </source>
</evidence>
<evidence type="ECO:0000313" key="4">
    <source>
        <dbReference type="EMBL" id="MBS4212881.1"/>
    </source>
</evidence>
<name>A0A942YWN7_9BACI</name>
<dbReference type="Gene3D" id="3.90.850.10">
    <property type="entry name" value="Fumarylacetoacetase-like, C-terminal domain"/>
    <property type="match status" value="1"/>
</dbReference>
<dbReference type="Pfam" id="PF01557">
    <property type="entry name" value="FAA_hydrolase"/>
    <property type="match status" value="1"/>
</dbReference>
<proteinExistence type="inferred from homology"/>
<evidence type="ECO:0000256" key="2">
    <source>
        <dbReference type="ARBA" id="ARBA00022723"/>
    </source>
</evidence>
<dbReference type="FunFam" id="3.90.850.10:FF:000002">
    <property type="entry name" value="2-hydroxyhepta-2,4-diene-1,7-dioate isomerase"/>
    <property type="match status" value="1"/>
</dbReference>
<sequence>MKLVSYQVENQNKFGIAKDNGIVDLTKRVDAADLKSLLAADLAQVSEFESEPVDYTFEEVTFLPVIPKPNKIFCAGVNYDDHRREVNRDKTEKPVIFFRLADSQIGHNEAILLPQESDVLDYEGEVAVIIGKPGRRIPKEQAYEHVAGYACYNDATIRDWQRHTHQWGPGKNFEGTGAFGPWMVTRDEIEDNEILTLETRLNGETLQHTTTDLMIFSIPELIHYVSSFITLVPGDVIVTGTPGGVGFKRNPQVLMKAGDVVEVEVSKLGTLRNQIKEG</sequence>
<organism evidence="4 5">
    <name type="scientific">Neobacillus rhizophilus</name>
    <dbReference type="NCBI Taxonomy" id="2833579"/>
    <lineage>
        <taxon>Bacteria</taxon>
        <taxon>Bacillati</taxon>
        <taxon>Bacillota</taxon>
        <taxon>Bacilli</taxon>
        <taxon>Bacillales</taxon>
        <taxon>Bacillaceae</taxon>
        <taxon>Neobacillus</taxon>
    </lineage>
</organism>
<dbReference type="GO" id="GO:0016787">
    <property type="term" value="F:hydrolase activity"/>
    <property type="evidence" value="ECO:0007669"/>
    <property type="project" value="UniProtKB-KW"/>
</dbReference>
<dbReference type="InterPro" id="IPR036663">
    <property type="entry name" value="Fumarylacetoacetase_C_sf"/>
</dbReference>